<accession>A0A2P2JYU9</accession>
<protein>
    <submittedName>
        <fullName evidence="1">Uncharacterized protein</fullName>
    </submittedName>
</protein>
<evidence type="ECO:0000313" key="1">
    <source>
        <dbReference type="EMBL" id="MBW98646.1"/>
    </source>
</evidence>
<organism evidence="1">
    <name type="scientific">Rhizophora mucronata</name>
    <name type="common">Asiatic mangrove</name>
    <dbReference type="NCBI Taxonomy" id="61149"/>
    <lineage>
        <taxon>Eukaryota</taxon>
        <taxon>Viridiplantae</taxon>
        <taxon>Streptophyta</taxon>
        <taxon>Embryophyta</taxon>
        <taxon>Tracheophyta</taxon>
        <taxon>Spermatophyta</taxon>
        <taxon>Magnoliopsida</taxon>
        <taxon>eudicotyledons</taxon>
        <taxon>Gunneridae</taxon>
        <taxon>Pentapetalae</taxon>
        <taxon>rosids</taxon>
        <taxon>fabids</taxon>
        <taxon>Malpighiales</taxon>
        <taxon>Rhizophoraceae</taxon>
        <taxon>Rhizophora</taxon>
    </lineage>
</organism>
<name>A0A2P2JYU9_RHIMU</name>
<reference evidence="1" key="1">
    <citation type="submission" date="2018-02" db="EMBL/GenBank/DDBJ databases">
        <title>Rhizophora mucronata_Transcriptome.</title>
        <authorList>
            <person name="Meera S.P."/>
            <person name="Sreeshan A."/>
            <person name="Augustine A."/>
        </authorList>
    </citation>
    <scope>NUCLEOTIDE SEQUENCE</scope>
    <source>
        <tissue evidence="1">Leaf</tissue>
    </source>
</reference>
<sequence>MEGLCGYGRTISATNP</sequence>
<dbReference type="AlphaFoldDB" id="A0A2P2JYU9"/>
<dbReference type="EMBL" id="GGEC01018163">
    <property type="protein sequence ID" value="MBW98646.1"/>
    <property type="molecule type" value="Transcribed_RNA"/>
</dbReference>
<proteinExistence type="predicted"/>